<evidence type="ECO:0000256" key="4">
    <source>
        <dbReference type="ARBA" id="ARBA00022801"/>
    </source>
</evidence>
<dbReference type="GO" id="GO:0006508">
    <property type="term" value="P:proteolysis"/>
    <property type="evidence" value="ECO:0007669"/>
    <property type="project" value="UniProtKB-KW"/>
</dbReference>
<dbReference type="InterPro" id="IPR036590">
    <property type="entry name" value="SRAP-like"/>
</dbReference>
<evidence type="ECO:0000256" key="7">
    <source>
        <dbReference type="ARBA" id="ARBA00023239"/>
    </source>
</evidence>
<evidence type="ECO:0000256" key="3">
    <source>
        <dbReference type="ARBA" id="ARBA00022763"/>
    </source>
</evidence>
<proteinExistence type="inferred from homology"/>
<dbReference type="GO" id="GO:0003697">
    <property type="term" value="F:single-stranded DNA binding"/>
    <property type="evidence" value="ECO:0007669"/>
    <property type="project" value="InterPro"/>
</dbReference>
<accession>A0A1B1Y657</accession>
<dbReference type="Gene3D" id="3.90.1680.10">
    <property type="entry name" value="SOS response associated peptidase-like"/>
    <property type="match status" value="1"/>
</dbReference>
<reference evidence="9 10" key="1">
    <citation type="submission" date="2016-02" db="EMBL/GenBank/DDBJ databases">
        <authorList>
            <person name="Wen L."/>
            <person name="He K."/>
            <person name="Yang H."/>
        </authorList>
    </citation>
    <scope>NUCLEOTIDE SEQUENCE [LARGE SCALE GENOMIC DNA]</scope>
    <source>
        <strain evidence="9 10">CZ1127</strain>
    </source>
</reference>
<dbReference type="OrthoDB" id="9782620at2"/>
<dbReference type="InterPro" id="IPR003738">
    <property type="entry name" value="SRAP"/>
</dbReference>
<keyword evidence="10" id="KW-1185">Reference proteome</keyword>
<dbReference type="EC" id="3.4.-.-" evidence="8"/>
<dbReference type="PANTHER" id="PTHR13604:SF0">
    <property type="entry name" value="ABASIC SITE PROCESSING PROTEIN HMCES"/>
    <property type="match status" value="1"/>
</dbReference>
<dbReference type="Proteomes" id="UP000092967">
    <property type="component" value="Chromosome"/>
</dbReference>
<dbReference type="AlphaFoldDB" id="A0A1B1Y657"/>
<dbReference type="EMBL" id="CP014224">
    <property type="protein sequence ID" value="ANW96262.1"/>
    <property type="molecule type" value="Genomic_DNA"/>
</dbReference>
<evidence type="ECO:0000256" key="8">
    <source>
        <dbReference type="RuleBase" id="RU364100"/>
    </source>
</evidence>
<dbReference type="GO" id="GO:0016829">
    <property type="term" value="F:lyase activity"/>
    <property type="evidence" value="ECO:0007669"/>
    <property type="project" value="UniProtKB-KW"/>
</dbReference>
<evidence type="ECO:0000256" key="1">
    <source>
        <dbReference type="ARBA" id="ARBA00008136"/>
    </source>
</evidence>
<comment type="similarity">
    <text evidence="1 8">Belongs to the SOS response-associated peptidase family.</text>
</comment>
<dbReference type="STRING" id="1790137.AXE80_08205"/>
<keyword evidence="3" id="KW-0227">DNA damage</keyword>
<dbReference type="KEGG" id="wfu:AXE80_08205"/>
<evidence type="ECO:0000313" key="9">
    <source>
        <dbReference type="EMBL" id="ANW96262.1"/>
    </source>
</evidence>
<dbReference type="SUPFAM" id="SSF143081">
    <property type="entry name" value="BB1717-like"/>
    <property type="match status" value="1"/>
</dbReference>
<protein>
    <recommendedName>
        <fullName evidence="8">Abasic site processing protein</fullName>
        <ecNumber evidence="8">3.4.-.-</ecNumber>
    </recommendedName>
</protein>
<dbReference type="Pfam" id="PF02586">
    <property type="entry name" value="SRAP"/>
    <property type="match status" value="1"/>
</dbReference>
<dbReference type="GO" id="GO:0106300">
    <property type="term" value="P:protein-DNA covalent cross-linking repair"/>
    <property type="evidence" value="ECO:0007669"/>
    <property type="project" value="InterPro"/>
</dbReference>
<keyword evidence="7" id="KW-0456">Lyase</keyword>
<evidence type="ECO:0000313" key="10">
    <source>
        <dbReference type="Proteomes" id="UP000092967"/>
    </source>
</evidence>
<evidence type="ECO:0000256" key="5">
    <source>
        <dbReference type="ARBA" id="ARBA00023124"/>
    </source>
</evidence>
<gene>
    <name evidence="9" type="ORF">AXE80_08205</name>
</gene>
<name>A0A1B1Y657_9FLAO</name>
<dbReference type="PANTHER" id="PTHR13604">
    <property type="entry name" value="DC12-RELATED"/>
    <property type="match status" value="1"/>
</dbReference>
<keyword evidence="4 8" id="KW-0378">Hydrolase</keyword>
<keyword evidence="6" id="KW-0238">DNA-binding</keyword>
<keyword evidence="5" id="KW-0190">Covalent protein-DNA linkage</keyword>
<evidence type="ECO:0000256" key="2">
    <source>
        <dbReference type="ARBA" id="ARBA00022670"/>
    </source>
</evidence>
<dbReference type="GO" id="GO:0008233">
    <property type="term" value="F:peptidase activity"/>
    <property type="evidence" value="ECO:0007669"/>
    <property type="project" value="UniProtKB-KW"/>
</dbReference>
<evidence type="ECO:0000256" key="6">
    <source>
        <dbReference type="ARBA" id="ARBA00023125"/>
    </source>
</evidence>
<keyword evidence="2 8" id="KW-0645">Protease</keyword>
<organism evidence="9 10">
    <name type="scientific">Wenyingzhuangia fucanilytica</name>
    <dbReference type="NCBI Taxonomy" id="1790137"/>
    <lineage>
        <taxon>Bacteria</taxon>
        <taxon>Pseudomonadati</taxon>
        <taxon>Bacteroidota</taxon>
        <taxon>Flavobacteriia</taxon>
        <taxon>Flavobacteriales</taxon>
        <taxon>Flavobacteriaceae</taxon>
        <taxon>Wenyingzhuangia</taxon>
    </lineage>
</organism>
<sequence>MCFHSKQTKKAKEVSNRFEAEIEDIDNFPISEHFVGFEYPKTPIITNENIQLVQNVSWGLHPHWAPDDWNRNYTLNARIETLAEKPSFKNIQDNRCIIIVDGFYEWQHYYGQKVKYEIGNKNELFALAGLYDEHDGVKSYTIITTEAQGIMKEIHNTKLRMPYAFTELDKMHSWLQGNQVDNFYDFTAIQLDDKQGVLF</sequence>
<dbReference type="RefSeq" id="WP_068826200.1">
    <property type="nucleotide sequence ID" value="NZ_CP014224.1"/>
</dbReference>